<sequence>MGTIGTWERCSSRLRFTIDVPSSTEFHLQLARKGYRSLIYSGDHDLIIPYVGTLEWIQSLNFRIVDEWRPWLLKNQVAGYTRTYSDPRYFNLMTFATVKGGGHTAPEYKPPECFAMFQRWITGKQL</sequence>
<dbReference type="PANTHER" id="PTHR11802:SF29">
    <property type="entry name" value="SERINE CARBOXYPEPTIDASE-LIKE 19"/>
    <property type="match status" value="1"/>
</dbReference>
<organism evidence="2 3">
    <name type="scientific">Linum trigynum</name>
    <dbReference type="NCBI Taxonomy" id="586398"/>
    <lineage>
        <taxon>Eukaryota</taxon>
        <taxon>Viridiplantae</taxon>
        <taxon>Streptophyta</taxon>
        <taxon>Embryophyta</taxon>
        <taxon>Tracheophyta</taxon>
        <taxon>Spermatophyta</taxon>
        <taxon>Magnoliopsida</taxon>
        <taxon>eudicotyledons</taxon>
        <taxon>Gunneridae</taxon>
        <taxon>Pentapetalae</taxon>
        <taxon>rosids</taxon>
        <taxon>fabids</taxon>
        <taxon>Malpighiales</taxon>
        <taxon>Linaceae</taxon>
        <taxon>Linum</taxon>
    </lineage>
</organism>
<comment type="similarity">
    <text evidence="1">Belongs to the peptidase S10 family.</text>
</comment>
<evidence type="ECO:0000313" key="3">
    <source>
        <dbReference type="Proteomes" id="UP001497516"/>
    </source>
</evidence>
<gene>
    <name evidence="2" type="ORF">LTRI10_LOCUS8725</name>
</gene>
<dbReference type="InterPro" id="IPR001563">
    <property type="entry name" value="Peptidase_S10"/>
</dbReference>
<dbReference type="InterPro" id="IPR029058">
    <property type="entry name" value="AB_hydrolase_fold"/>
</dbReference>
<dbReference type="GO" id="GO:0004185">
    <property type="term" value="F:serine-type carboxypeptidase activity"/>
    <property type="evidence" value="ECO:0007669"/>
    <property type="project" value="InterPro"/>
</dbReference>
<name>A0AAV2CXT0_9ROSI</name>
<dbReference type="Proteomes" id="UP001497516">
    <property type="component" value="Chromosome 10"/>
</dbReference>
<accession>A0AAV2CXT0</accession>
<protein>
    <submittedName>
        <fullName evidence="2">Uncharacterized protein</fullName>
    </submittedName>
</protein>
<reference evidence="2 3" key="1">
    <citation type="submission" date="2024-04" db="EMBL/GenBank/DDBJ databases">
        <authorList>
            <person name="Fracassetti M."/>
        </authorList>
    </citation>
    <scope>NUCLEOTIDE SEQUENCE [LARGE SCALE GENOMIC DNA]</scope>
</reference>
<dbReference type="GO" id="GO:0006508">
    <property type="term" value="P:proteolysis"/>
    <property type="evidence" value="ECO:0007669"/>
    <property type="project" value="InterPro"/>
</dbReference>
<dbReference type="GO" id="GO:0016747">
    <property type="term" value="F:acyltransferase activity, transferring groups other than amino-acyl groups"/>
    <property type="evidence" value="ECO:0007669"/>
    <property type="project" value="TreeGrafter"/>
</dbReference>
<dbReference type="PANTHER" id="PTHR11802">
    <property type="entry name" value="SERINE PROTEASE FAMILY S10 SERINE CARBOXYPEPTIDASE"/>
    <property type="match status" value="1"/>
</dbReference>
<evidence type="ECO:0000313" key="2">
    <source>
        <dbReference type="EMBL" id="CAL1361347.1"/>
    </source>
</evidence>
<dbReference type="AlphaFoldDB" id="A0AAV2CXT0"/>
<dbReference type="GO" id="GO:0019748">
    <property type="term" value="P:secondary metabolic process"/>
    <property type="evidence" value="ECO:0007669"/>
    <property type="project" value="TreeGrafter"/>
</dbReference>
<dbReference type="SUPFAM" id="SSF53474">
    <property type="entry name" value="alpha/beta-Hydrolases"/>
    <property type="match status" value="1"/>
</dbReference>
<keyword evidence="3" id="KW-1185">Reference proteome</keyword>
<dbReference type="FunFam" id="3.40.50.12670:FF:000002">
    <property type="entry name" value="Carboxypeptidase"/>
    <property type="match status" value="1"/>
</dbReference>
<dbReference type="Gene3D" id="3.40.50.12670">
    <property type="match status" value="1"/>
</dbReference>
<dbReference type="EMBL" id="OZ034814">
    <property type="protein sequence ID" value="CAL1361347.1"/>
    <property type="molecule type" value="Genomic_DNA"/>
</dbReference>
<evidence type="ECO:0000256" key="1">
    <source>
        <dbReference type="ARBA" id="ARBA00009431"/>
    </source>
</evidence>
<proteinExistence type="inferred from homology"/>
<dbReference type="Pfam" id="PF00450">
    <property type="entry name" value="Peptidase_S10"/>
    <property type="match status" value="1"/>
</dbReference>